<feature type="compositionally biased region" description="Basic and acidic residues" evidence="1">
    <location>
        <begin position="302"/>
        <end position="318"/>
    </location>
</feature>
<accession>A0A8E0RSH3</accession>
<proteinExistence type="predicted"/>
<name>A0A8E0RSH3_9TREM</name>
<feature type="region of interest" description="Disordered" evidence="1">
    <location>
        <begin position="299"/>
        <end position="320"/>
    </location>
</feature>
<dbReference type="OrthoDB" id="420046at2759"/>
<gene>
    <name evidence="3" type="ORF">FBUS_02336</name>
</gene>
<evidence type="ECO:0000313" key="4">
    <source>
        <dbReference type="Proteomes" id="UP000728185"/>
    </source>
</evidence>
<dbReference type="CDD" id="cd24138">
    <property type="entry name" value="TtcA-like"/>
    <property type="match status" value="1"/>
</dbReference>
<dbReference type="EMBL" id="LUCM01009536">
    <property type="protein sequence ID" value="KAA0186850.1"/>
    <property type="molecule type" value="Genomic_DNA"/>
</dbReference>
<evidence type="ECO:0000259" key="2">
    <source>
        <dbReference type="Pfam" id="PF01171"/>
    </source>
</evidence>
<feature type="domain" description="tRNA(Ile)-lysidine/2-thiocytidine synthase N-terminal" evidence="2">
    <location>
        <begin position="454"/>
        <end position="617"/>
    </location>
</feature>
<dbReference type="InterPro" id="IPR014729">
    <property type="entry name" value="Rossmann-like_a/b/a_fold"/>
</dbReference>
<reference evidence="3" key="1">
    <citation type="submission" date="2019-05" db="EMBL/GenBank/DDBJ databases">
        <title>Annotation for the trematode Fasciolopsis buski.</title>
        <authorList>
            <person name="Choi Y.-J."/>
        </authorList>
    </citation>
    <scope>NUCLEOTIDE SEQUENCE</scope>
    <source>
        <strain evidence="3">HT</strain>
        <tissue evidence="3">Whole worm</tissue>
    </source>
</reference>
<dbReference type="Pfam" id="PF01171">
    <property type="entry name" value="ATP_bind_3"/>
    <property type="match status" value="1"/>
</dbReference>
<sequence>MDLLGIDEALAKLYEETLVGCRLEGPKRDGMLDSSQREVIRPGFTRISLPFFIPDAEADFILDAIKFVASHGWAFLPLYRYNPSTAEWVHRQHDPSRDRKWLGNVNYLSGKMTWSSTRLRTEMPAPRDFEACMKAAYEELCRVVKTVDFSTSSPVPDDTACFDDPTRELRWFLLPSEAAAQIRNEISQLSVSNPSPSPWHPGSLVSCFCPDLQNDSVNPTLALAKCSSANPELPSALFIGCSSDLPTYVENIELSNGATLVSSARYRLKEIAIDQIPIVPYRRVSRPRARSANDIQALETQNDLKSDQIRTPDTHSDSVVDGMSSATELCLKDQVASGVDRVVVEKMRMRPLSDHYEECQSMLDANTGIGIANNNHSEFDASVIDQSTVDEANAKSSSLQITLSRLPSLTTSVHSSSEDSTQSSSLWRTPPKPLFKSLLRAIRQFNMILPGDRVLVCLSGGKDSMSLLHALHQYQLTLQRGSNEMTRESFHLAAVTVDPGTSAYDPRPLIPYLAELGIIQQATDLPYEVASICSFCSRMKRGRIYACARRHGYNVIALGQHLDDIAESFLMSCFHNGLLLTMKANYRVRQGDLRVIRPLVFVREQQCRMFVEKAKLSIIPENCPACFSAPKERLRIKRILAEQEILFPRLFPNLLSTMMPLIGEGTTRPEKKRTRNQAIAVLNGKPRCPCDSPLNDQKEDELVKQIQRNHIQNIVIRSSGEACKLNKSTNLL</sequence>
<evidence type="ECO:0000256" key="1">
    <source>
        <dbReference type="SAM" id="MobiDB-lite"/>
    </source>
</evidence>
<dbReference type="Proteomes" id="UP000728185">
    <property type="component" value="Unassembled WGS sequence"/>
</dbReference>
<organism evidence="3 4">
    <name type="scientific">Fasciolopsis buskii</name>
    <dbReference type="NCBI Taxonomy" id="27845"/>
    <lineage>
        <taxon>Eukaryota</taxon>
        <taxon>Metazoa</taxon>
        <taxon>Spiralia</taxon>
        <taxon>Lophotrochozoa</taxon>
        <taxon>Platyhelminthes</taxon>
        <taxon>Trematoda</taxon>
        <taxon>Digenea</taxon>
        <taxon>Plagiorchiida</taxon>
        <taxon>Echinostomata</taxon>
        <taxon>Echinostomatoidea</taxon>
        <taxon>Fasciolidae</taxon>
        <taxon>Fasciolopsis</taxon>
    </lineage>
</organism>
<dbReference type="SUPFAM" id="SSF52402">
    <property type="entry name" value="Adenine nucleotide alpha hydrolases-like"/>
    <property type="match status" value="1"/>
</dbReference>
<evidence type="ECO:0000313" key="3">
    <source>
        <dbReference type="EMBL" id="KAA0186850.1"/>
    </source>
</evidence>
<dbReference type="Gene3D" id="3.40.50.620">
    <property type="entry name" value="HUPs"/>
    <property type="match status" value="1"/>
</dbReference>
<protein>
    <submittedName>
        <fullName evidence="3">tRNA 2-thiocytidine biosynthesis protein TtcA</fullName>
    </submittedName>
</protein>
<keyword evidence="4" id="KW-1185">Reference proteome</keyword>
<dbReference type="AlphaFoldDB" id="A0A8E0RSH3"/>
<dbReference type="InterPro" id="IPR011063">
    <property type="entry name" value="TilS/TtcA_N"/>
</dbReference>
<comment type="caution">
    <text evidence="3">The sequence shown here is derived from an EMBL/GenBank/DDBJ whole genome shotgun (WGS) entry which is preliminary data.</text>
</comment>
<dbReference type="PANTHER" id="PTHR43686:SF1">
    <property type="entry name" value="AMINOTRAN_5 DOMAIN-CONTAINING PROTEIN"/>
    <property type="match status" value="1"/>
</dbReference>
<dbReference type="PANTHER" id="PTHR43686">
    <property type="entry name" value="SULFURTRANSFERASE-RELATED"/>
    <property type="match status" value="1"/>
</dbReference>